<dbReference type="GO" id="GO:0006412">
    <property type="term" value="P:translation"/>
    <property type="evidence" value="ECO:0007669"/>
    <property type="project" value="UniProtKB-UniRule"/>
</dbReference>
<evidence type="ECO:0000256" key="4">
    <source>
        <dbReference type="ARBA" id="ARBA00023274"/>
    </source>
</evidence>
<dbReference type="Pfam" id="PF14693">
    <property type="entry name" value="Ribosomal_TL5_C"/>
    <property type="match status" value="1"/>
</dbReference>
<keyword evidence="2 5" id="KW-0694">RNA-binding</keyword>
<feature type="domain" description="Large ribosomal subunit protein bL25 L25" evidence="7">
    <location>
        <begin position="9"/>
        <end position="90"/>
    </location>
</feature>
<dbReference type="PANTHER" id="PTHR33284:SF1">
    <property type="entry name" value="RIBOSOMAL PROTEIN L25_GLN-TRNA SYNTHETASE, ANTI-CODON-BINDING DOMAIN-CONTAINING PROTEIN"/>
    <property type="match status" value="1"/>
</dbReference>
<sequence length="203" mass="22482">MKTIEIIGYKRANLGKADSKKLRNEGMVPCVVYGEGEQTHFYAPAILFRELVYTSEAHFVKVNVEGTEYDAIMQDLQFHPVSETLLHVDFLKWTAGTTIKMDIPVHITGQSPAVQNGGTLIIKRRTLSIKSLPKNMPEHIDVDISKLEFGKAVKVGDLTPENYEIQDAPQASIAVAEIPRALRGKSASELNEGEEGEEETTEA</sequence>
<dbReference type="InterPro" id="IPR020057">
    <property type="entry name" value="Ribosomal_bL25_b-dom"/>
</dbReference>
<reference evidence="10" key="1">
    <citation type="submission" date="2016-11" db="EMBL/GenBank/DDBJ databases">
        <authorList>
            <person name="Varghese N."/>
            <person name="Submissions S."/>
        </authorList>
    </citation>
    <scope>NUCLEOTIDE SEQUENCE [LARGE SCALE GENOMIC DNA]</scope>
    <source>
        <strain evidence="10">DSM 26134</strain>
    </source>
</reference>
<dbReference type="Gene3D" id="2.40.240.10">
    <property type="entry name" value="Ribosomal Protein L25, Chain P"/>
    <property type="match status" value="1"/>
</dbReference>
<comment type="function">
    <text evidence="5">This is one of the proteins that binds to the 5S RNA in the ribosome where it forms part of the central protuberance.</text>
</comment>
<name>A0A1M6L2Z4_REIAG</name>
<dbReference type="Pfam" id="PF01386">
    <property type="entry name" value="Ribosomal_L25p"/>
    <property type="match status" value="1"/>
</dbReference>
<evidence type="ECO:0000256" key="6">
    <source>
        <dbReference type="SAM" id="MobiDB-lite"/>
    </source>
</evidence>
<dbReference type="GO" id="GO:0022625">
    <property type="term" value="C:cytosolic large ribosomal subunit"/>
    <property type="evidence" value="ECO:0007669"/>
    <property type="project" value="TreeGrafter"/>
</dbReference>
<dbReference type="InterPro" id="IPR020930">
    <property type="entry name" value="Ribosomal_uL5_bac-type"/>
</dbReference>
<keyword evidence="10" id="KW-1185">Reference proteome</keyword>
<dbReference type="STRING" id="156994.SAMN04488028_101803"/>
<organism evidence="9 10">
    <name type="scientific">Reichenbachiella agariperforans</name>
    <dbReference type="NCBI Taxonomy" id="156994"/>
    <lineage>
        <taxon>Bacteria</taxon>
        <taxon>Pseudomonadati</taxon>
        <taxon>Bacteroidota</taxon>
        <taxon>Cytophagia</taxon>
        <taxon>Cytophagales</taxon>
        <taxon>Reichenbachiellaceae</taxon>
        <taxon>Reichenbachiella</taxon>
    </lineage>
</organism>
<dbReference type="SUPFAM" id="SSF50715">
    <property type="entry name" value="Ribosomal protein L25-like"/>
    <property type="match status" value="1"/>
</dbReference>
<comment type="similarity">
    <text evidence="5">Belongs to the bacterial ribosomal protein bL25 family. CTC subfamily.</text>
</comment>
<keyword evidence="1 5" id="KW-0699">rRNA-binding</keyword>
<dbReference type="AlphaFoldDB" id="A0A1M6L2Z4"/>
<dbReference type="GO" id="GO:0008097">
    <property type="term" value="F:5S rRNA binding"/>
    <property type="evidence" value="ECO:0007669"/>
    <property type="project" value="InterPro"/>
</dbReference>
<keyword evidence="3 5" id="KW-0689">Ribosomal protein</keyword>
<evidence type="ECO:0000256" key="1">
    <source>
        <dbReference type="ARBA" id="ARBA00022730"/>
    </source>
</evidence>
<evidence type="ECO:0000259" key="7">
    <source>
        <dbReference type="Pfam" id="PF01386"/>
    </source>
</evidence>
<protein>
    <recommendedName>
        <fullName evidence="5">Large ribosomal subunit protein bL25</fullName>
    </recommendedName>
    <alternativeName>
        <fullName evidence="5">General stress protein CTC</fullName>
    </alternativeName>
</protein>
<dbReference type="HAMAP" id="MF_01334">
    <property type="entry name" value="Ribosomal_bL25_CTC"/>
    <property type="match status" value="1"/>
</dbReference>
<dbReference type="NCBIfam" id="TIGR00731">
    <property type="entry name" value="bL25_bact_ctc"/>
    <property type="match status" value="1"/>
</dbReference>
<feature type="region of interest" description="Disordered" evidence="6">
    <location>
        <begin position="184"/>
        <end position="203"/>
    </location>
</feature>
<dbReference type="CDD" id="cd00495">
    <property type="entry name" value="Ribosomal_L25_TL5_CTC"/>
    <property type="match status" value="1"/>
</dbReference>
<evidence type="ECO:0000313" key="9">
    <source>
        <dbReference type="EMBL" id="SHJ65553.1"/>
    </source>
</evidence>
<dbReference type="NCBIfam" id="NF004132">
    <property type="entry name" value="PRK05618.2-2"/>
    <property type="match status" value="1"/>
</dbReference>
<proteinExistence type="inferred from homology"/>
<dbReference type="InterPro" id="IPR001021">
    <property type="entry name" value="Ribosomal_bL25_long"/>
</dbReference>
<dbReference type="EMBL" id="FRAA01000001">
    <property type="protein sequence ID" value="SHJ65553.1"/>
    <property type="molecule type" value="Genomic_DNA"/>
</dbReference>
<dbReference type="InterPro" id="IPR011035">
    <property type="entry name" value="Ribosomal_bL25/Gln-tRNA_synth"/>
</dbReference>
<dbReference type="PANTHER" id="PTHR33284">
    <property type="entry name" value="RIBOSOMAL PROTEIN L25/GLN-TRNA SYNTHETASE, ANTI-CODON-BINDING DOMAIN-CONTAINING PROTEIN"/>
    <property type="match status" value="1"/>
</dbReference>
<gene>
    <name evidence="5" type="primary">rplY</name>
    <name evidence="5" type="synonym">ctc</name>
    <name evidence="9" type="ORF">SAMN04488028_101803</name>
</gene>
<dbReference type="InterPro" id="IPR037121">
    <property type="entry name" value="Ribosomal_bL25_C"/>
</dbReference>
<feature type="compositionally biased region" description="Acidic residues" evidence="6">
    <location>
        <begin position="191"/>
        <end position="203"/>
    </location>
</feature>
<dbReference type="Proteomes" id="UP000184474">
    <property type="component" value="Unassembled WGS sequence"/>
</dbReference>
<evidence type="ECO:0000313" key="10">
    <source>
        <dbReference type="Proteomes" id="UP000184474"/>
    </source>
</evidence>
<accession>A0A1M6L2Z4</accession>
<comment type="subunit">
    <text evidence="5">Part of the 50S ribosomal subunit; part of the 5S rRNA/L5/L18/L25 subcomplex. Contacts the 5S rRNA. Binds to the 5S rRNA independently of L5 and L18.</text>
</comment>
<keyword evidence="4 5" id="KW-0687">Ribonucleoprotein</keyword>
<evidence type="ECO:0000256" key="2">
    <source>
        <dbReference type="ARBA" id="ARBA00022884"/>
    </source>
</evidence>
<dbReference type="Gene3D" id="2.170.120.20">
    <property type="entry name" value="Ribosomal protein L25, beta domain"/>
    <property type="match status" value="1"/>
</dbReference>
<feature type="domain" description="Large ribosomal subunit protein bL25 beta" evidence="8">
    <location>
        <begin position="99"/>
        <end position="179"/>
    </location>
</feature>
<evidence type="ECO:0000256" key="5">
    <source>
        <dbReference type="HAMAP-Rule" id="MF_01334"/>
    </source>
</evidence>
<evidence type="ECO:0000256" key="3">
    <source>
        <dbReference type="ARBA" id="ARBA00022980"/>
    </source>
</evidence>
<dbReference type="InterPro" id="IPR020056">
    <property type="entry name" value="Rbsml_bL25/Gln-tRNA_synth_N"/>
</dbReference>
<dbReference type="RefSeq" id="WP_073119576.1">
    <property type="nucleotide sequence ID" value="NZ_FRAA01000001.1"/>
</dbReference>
<dbReference type="InterPro" id="IPR029751">
    <property type="entry name" value="Ribosomal_L25_dom"/>
</dbReference>
<dbReference type="GO" id="GO:0003735">
    <property type="term" value="F:structural constituent of ribosome"/>
    <property type="evidence" value="ECO:0007669"/>
    <property type="project" value="InterPro"/>
</dbReference>
<evidence type="ECO:0000259" key="8">
    <source>
        <dbReference type="Pfam" id="PF14693"/>
    </source>
</evidence>